<dbReference type="InterPro" id="IPR013762">
    <property type="entry name" value="Integrase-like_cat_sf"/>
</dbReference>
<proteinExistence type="predicted"/>
<dbReference type="GO" id="GO:0015074">
    <property type="term" value="P:DNA integration"/>
    <property type="evidence" value="ECO:0007669"/>
    <property type="project" value="InterPro"/>
</dbReference>
<evidence type="ECO:0000313" key="3">
    <source>
        <dbReference type="Proteomes" id="UP000219215"/>
    </source>
</evidence>
<gene>
    <name evidence="2" type="ORF">DPRO_PA0020</name>
</gene>
<keyword evidence="1" id="KW-0233">DNA recombination</keyword>
<dbReference type="KEGG" id="pprf:DPRO_PA0020"/>
<dbReference type="EMBL" id="LT907976">
    <property type="protein sequence ID" value="SOB62144.1"/>
    <property type="molecule type" value="Genomic_DNA"/>
</dbReference>
<evidence type="ECO:0000256" key="1">
    <source>
        <dbReference type="ARBA" id="ARBA00023172"/>
    </source>
</evidence>
<protein>
    <submittedName>
        <fullName evidence="2">Putative Integrase family protein</fullName>
    </submittedName>
</protein>
<keyword evidence="2" id="KW-0614">Plasmid</keyword>
<dbReference type="GO" id="GO:0006310">
    <property type="term" value="P:DNA recombination"/>
    <property type="evidence" value="ECO:0007669"/>
    <property type="project" value="UniProtKB-KW"/>
</dbReference>
<dbReference type="GO" id="GO:0003677">
    <property type="term" value="F:DNA binding"/>
    <property type="evidence" value="ECO:0007669"/>
    <property type="project" value="InterPro"/>
</dbReference>
<sequence length="302" mass="34197">MRGSINWQTDQLRQAISAIGESKHTDKEAARAALGDIPATSQRISDQTKIHSYGTAHDYQETWKAIGQHAREMGQKDMERITSEHVKSYLDMRRESGIALSTWRKEAAHAGKLGNAISEKTGQRVDFREAINDLRAGAKDALENPDRDRGYVDPREVIRNVNNPDSRLVATIQMEGGARCHEVTQIRADQLREGNTINLTNTKGGMPRTIEVRPDTFQRLQQTLSERGGVLRVNQSTYRNHVAEAASRAGEVNSGTHDLRYNFAQDRYQELTREGYAPEQAHYLISEEMGHHRPDITLHYLR</sequence>
<accession>A0A2C8FDW6</accession>
<name>A0A2C8FDW6_9BACT</name>
<geneLocation type="plasmid" evidence="3">
    <name>padpro</name>
</geneLocation>
<dbReference type="SUPFAM" id="SSF56349">
    <property type="entry name" value="DNA breaking-rejoining enzymes"/>
    <property type="match status" value="1"/>
</dbReference>
<dbReference type="AlphaFoldDB" id="A0A2C8FDW6"/>
<reference evidence="3" key="1">
    <citation type="submission" date="2017-09" db="EMBL/GenBank/DDBJ databases">
        <authorList>
            <person name="Regsiter A."/>
            <person name="William W."/>
        </authorList>
    </citation>
    <scope>NUCLEOTIDE SEQUENCE [LARGE SCALE GENOMIC DNA]</scope>
    <source>
        <strain evidence="3">500-1</strain>
        <plasmid evidence="3">padpro</plasmid>
    </source>
</reference>
<dbReference type="OrthoDB" id="5346322at2"/>
<organism evidence="2 3">
    <name type="scientific">Pseudodesulfovibrio profundus</name>
    <dbReference type="NCBI Taxonomy" id="57320"/>
    <lineage>
        <taxon>Bacteria</taxon>
        <taxon>Pseudomonadati</taxon>
        <taxon>Thermodesulfobacteriota</taxon>
        <taxon>Desulfovibrionia</taxon>
        <taxon>Desulfovibrionales</taxon>
        <taxon>Desulfovibrionaceae</taxon>
    </lineage>
</organism>
<dbReference type="Proteomes" id="UP000219215">
    <property type="component" value="Plasmid paDPRO"/>
</dbReference>
<evidence type="ECO:0000313" key="2">
    <source>
        <dbReference type="EMBL" id="SOB62144.1"/>
    </source>
</evidence>
<dbReference type="Gene3D" id="1.10.443.10">
    <property type="entry name" value="Intergrase catalytic core"/>
    <property type="match status" value="1"/>
</dbReference>
<dbReference type="InterPro" id="IPR011010">
    <property type="entry name" value="DNA_brk_join_enz"/>
</dbReference>
<dbReference type="RefSeq" id="WP_097013832.1">
    <property type="nucleotide sequence ID" value="NZ_LT907976.1"/>
</dbReference>
<keyword evidence="3" id="KW-1185">Reference proteome</keyword>